<dbReference type="SUPFAM" id="SSF48371">
    <property type="entry name" value="ARM repeat"/>
    <property type="match status" value="1"/>
</dbReference>
<evidence type="ECO:0000256" key="1">
    <source>
        <dbReference type="SAM" id="MobiDB-lite"/>
    </source>
</evidence>
<feature type="compositionally biased region" description="Basic and acidic residues" evidence="1">
    <location>
        <begin position="72"/>
        <end position="88"/>
    </location>
</feature>
<dbReference type="InterPro" id="IPR046460">
    <property type="entry name" value="UNC80_C"/>
</dbReference>
<feature type="compositionally biased region" description="Polar residues" evidence="1">
    <location>
        <begin position="33"/>
        <end position="44"/>
    </location>
</feature>
<reference evidence="3 4" key="1">
    <citation type="journal article" date="2012" name="Appl. Environ. Microbiol.">
        <title>Short-read sequencing for genomic analysis of the brown rot fungus Fibroporia radiculosa.</title>
        <authorList>
            <person name="Tang J.D."/>
            <person name="Perkins A.D."/>
            <person name="Sonstegard T.S."/>
            <person name="Schroeder S.G."/>
            <person name="Burgess S.C."/>
            <person name="Diehl S.V."/>
        </authorList>
    </citation>
    <scope>NUCLEOTIDE SEQUENCE [LARGE SCALE GENOMIC DNA]</scope>
    <source>
        <strain evidence="3 4">TFFH 294</strain>
    </source>
</reference>
<gene>
    <name evidence="3" type="ORF">FIBRA_00227</name>
</gene>
<dbReference type="EMBL" id="HE796872">
    <property type="protein sequence ID" value="CCL98233.1"/>
    <property type="molecule type" value="Genomic_DNA"/>
</dbReference>
<dbReference type="GO" id="GO:0034703">
    <property type="term" value="C:cation channel complex"/>
    <property type="evidence" value="ECO:0007669"/>
    <property type="project" value="TreeGrafter"/>
</dbReference>
<feature type="region of interest" description="Disordered" evidence="1">
    <location>
        <begin position="1"/>
        <end position="88"/>
    </location>
</feature>
<proteinExistence type="predicted"/>
<dbReference type="GO" id="GO:0005261">
    <property type="term" value="F:monoatomic cation channel activity"/>
    <property type="evidence" value="ECO:0007669"/>
    <property type="project" value="TreeGrafter"/>
</dbReference>
<protein>
    <recommendedName>
        <fullName evidence="2">Protein UNC80 C-terminal domain-containing protein</fullName>
    </recommendedName>
</protein>
<evidence type="ECO:0000313" key="4">
    <source>
        <dbReference type="Proteomes" id="UP000006352"/>
    </source>
</evidence>
<dbReference type="InterPro" id="IPR016024">
    <property type="entry name" value="ARM-type_fold"/>
</dbReference>
<organism evidence="3 4">
    <name type="scientific">Fibroporia radiculosa</name>
    <dbReference type="NCBI Taxonomy" id="599839"/>
    <lineage>
        <taxon>Eukaryota</taxon>
        <taxon>Fungi</taxon>
        <taxon>Dikarya</taxon>
        <taxon>Basidiomycota</taxon>
        <taxon>Agaricomycotina</taxon>
        <taxon>Agaricomycetes</taxon>
        <taxon>Polyporales</taxon>
        <taxon>Fibroporiaceae</taxon>
        <taxon>Fibroporia</taxon>
    </lineage>
</organism>
<dbReference type="InParanoid" id="J7SCM2"/>
<evidence type="ECO:0000313" key="3">
    <source>
        <dbReference type="EMBL" id="CCL98233.1"/>
    </source>
</evidence>
<dbReference type="STRING" id="599839.J7SCM2"/>
<dbReference type="GeneID" id="24093144"/>
<dbReference type="Proteomes" id="UP000006352">
    <property type="component" value="Unassembled WGS sequence"/>
</dbReference>
<dbReference type="HOGENOM" id="CLU_001075_0_0_1"/>
<feature type="region of interest" description="Disordered" evidence="1">
    <location>
        <begin position="116"/>
        <end position="185"/>
    </location>
</feature>
<keyword evidence="4" id="KW-1185">Reference proteome</keyword>
<sequence>MSNGSNVPRRPSGGRPLPKRLFSIDSLRKEKSGSGSESDASTFTKELGKPRTGVAISTSDNMGVAGNGMGGDLDHETPIGWTDKEQVRSPDELKDISESNVSALAMVAPARSAPLKLGGGRRTVSGGDAPLPSPGRRRWDTLRSHVLNNAANGPAPPMPPTRSTTPVVSGTTTPPSSRPSTPRPYRFGQKIFRQVVEQAREVAIDEHRKFSEDILKACWSVRFGEAWMARQKPEREGSQNTLGSTVHLPFMASTASLPTTVTSPSVASLQSIRRQDSSQTIFVDSRRMPSLVHIHNVLTYVTSTSRPPILPHESDVLSALLVPFLGPHRFEQLGNEQQSAVGIFEHIVRTWRAPSSEVELERCLWCCNAASIPSTSRVRILGVLSSILFSRDRSFSPDTPTIFQALFHGMYHLLMCVALSPNSLPEVDSLKAYIVAICDGQCGSPSPPLLEKKYGVNWSENDSGDTITRLISTESLIKCLGYGPEYNRKWMLHNLLEEFWPAIEVSAIPTPLVTCIHLYKLKCFIESASVLLFLSPMDSATQLSDASAISRILFSRVLPEIDFIRDGDISDTRQSVVRLAIDLLSVRGYSERDSVLALLSRLAQDSMDWKSQFEDAVKDLVANAEWPAIIRSLTAITHDYHEELRKHMITLILSSLPDRLMANTPGYPCQPLSDFMDVASRMQAKVFFKPIFSCAASGKDVTLSYQICVLNCLARYQSDFWCRDAEMMSVAIMSDPAGMKSRPEIANSLWAKPRIGQSALLLELIAFLRALRSTKDSPITLIGIRFAISLEARLGVLIRTKEQTLRIPMSQRNLYCALFHEIRLLTRSPKPAPWLSSIITWTEQITENVAESEEEDEFMASFTKLRALYSHAEDALQGGNKRRTTAFLSPVVDSQHGATSSADNTISNLLADRTALLDSLSQPLEVITSPLLVLVSGLLDAGQHAILCPVIWNKCLDNPDVAIHASTIFLFMQCAERSQNELLQLIEGDLNHEDPIVRRTAIEKIGSIASWRFQILSQDVIFDRNYRRPFKLTRPQIMFVPTDMGTSNFVIDEDVYEFKDSHGHVLPLELRRRLADIGWDEEDRVVDPKTQWIKTPMTLLPSQQLVVLDEQDDFSSIVDSSHRSPQPSPVSSPSQDKLVRRESSTTGLRGVRRRPVFVLSLILLLPRLITMIKDTDFTVASSARHLVLDLMRDDPSLLTRFSFQSMTENETSLINASSNIAALLHVQHALPPVMAHHLLNHLAGFLKSSSREIESTNTLQRLAYSVPAISRLVMQVSKMSARELRRAKVDTFLLPSGSLWFTTSVPASLSDALGSEDHHSESLQPSLVWVTLVRTSQNLLFQRMLERDPQELRIIRKSLTRLVLPSRNVDDAGDGFLTLIAFVPRRKQGTTLDPSLTALSLTLARSYLLLELAILVDGLNRVLLTHGDDIGIVGHALLASTRFKRMFISGGAYALFMPAIFKVYTEAESHPGIRTAIEYAINRFYALHQESFVFQSFDAISHMFMSPDVDHTWLAQNVFSLFSTLKGGSAPSAPDVAGIYDLNKLQEQENRMAAVAEEVPQTFLASLRKAPSGKNQVTLILPEEFEWKRLGFDNLVRLFLTVIAHNPGIQRAERFLRSLRLLAPFLYNASNSARSVLRDGIDALSSILMNRSAPKMKAPDGSQIRPPDDFSYELLVEDGHEPQQALSPGDLLGMRLDYLSLVLAFTQSGGDLGREASYRVLELVKLILKESITSGERVGVFLAEYTRTMLLRNPAPSLKHVVSLLTDLFPVVSAYCTSVNVSGVFDSISALCNNTVFANEPQFAQLVIGRYCKSGLDACELAASESWLLSLPPRMSIIKLLNSSVALIGGDVLEELEKRPPSYDFLTGVVLPFVLTLKTSAELATDGQWSDSWRRDTHSKAWIRMLSYTLTTCQSISGNNESQSKHNLLERRRSRDSRSPAPNRRVAMAFSVTLQILKIIIIRAEEELSVLPYGWFKIGSILRDILSEGDATFASRSKDYSEPPSPLQSPKASNFMPDVDSNPFLDPSGSLRSVDIERLSSPRLIDYLTWSCIEWLVLRKSPLMIQMRGFIQEKVGTVSQDLPQVKSSRSMSYSASPISVRRPSSIFVKPRRSMVPGSAGTSRASTPRNSTFLNVSMSLPAFDETSLSASTPRKENQGRLAGYAREASPISPSGRTARESGPKIIHLGPITYGDGGARRSISPGSRKGSAGGALSAASLIVTTAALKRETYRRIRLAQTFMGYTALLPVGIGNEDEDKVEVRAWTRKDAVEAVLQEMKDLMEEFRAGEEYTDVGENSGVLVDVEDPSSPSKLI</sequence>
<dbReference type="GO" id="GO:0055080">
    <property type="term" value="P:monoatomic cation homeostasis"/>
    <property type="evidence" value="ECO:0007669"/>
    <property type="project" value="TreeGrafter"/>
</dbReference>
<dbReference type="PANTHER" id="PTHR31781">
    <property type="entry name" value="UNC80"/>
    <property type="match status" value="1"/>
</dbReference>
<dbReference type="RefSeq" id="XP_012177516.1">
    <property type="nucleotide sequence ID" value="XM_012322126.1"/>
</dbReference>
<name>J7SCM2_9APHY</name>
<dbReference type="Pfam" id="PF20262">
    <property type="entry name" value="UNC80_C"/>
    <property type="match status" value="1"/>
</dbReference>
<accession>J7SCM2</accession>
<evidence type="ECO:0000259" key="2">
    <source>
        <dbReference type="Pfam" id="PF20262"/>
    </source>
</evidence>
<feature type="compositionally biased region" description="Low complexity" evidence="1">
    <location>
        <begin position="161"/>
        <end position="184"/>
    </location>
</feature>
<dbReference type="OrthoDB" id="5584001at2759"/>
<dbReference type="PANTHER" id="PTHR31781:SF1">
    <property type="entry name" value="PROTEIN UNC-80 HOMOLOG"/>
    <property type="match status" value="1"/>
</dbReference>
<feature type="compositionally biased region" description="Basic and acidic residues" evidence="1">
    <location>
        <begin position="1923"/>
        <end position="1938"/>
    </location>
</feature>
<feature type="region of interest" description="Disordered" evidence="1">
    <location>
        <begin position="1117"/>
        <end position="1146"/>
    </location>
</feature>
<feature type="region of interest" description="Disordered" evidence="1">
    <location>
        <begin position="1917"/>
        <end position="1942"/>
    </location>
</feature>
<feature type="compositionally biased region" description="Low complexity" evidence="1">
    <location>
        <begin position="1123"/>
        <end position="1134"/>
    </location>
</feature>
<feature type="region of interest" description="Disordered" evidence="1">
    <location>
        <begin position="2146"/>
        <end position="2189"/>
    </location>
</feature>
<feature type="domain" description="Protein UNC80 C-terminal" evidence="2">
    <location>
        <begin position="1411"/>
        <end position="1518"/>
    </location>
</feature>